<dbReference type="SUPFAM" id="SSF53254">
    <property type="entry name" value="Phosphoglycerate mutase-like"/>
    <property type="match status" value="1"/>
</dbReference>
<feature type="compositionally biased region" description="Low complexity" evidence="6">
    <location>
        <begin position="654"/>
        <end position="664"/>
    </location>
</feature>
<dbReference type="InterPro" id="IPR033379">
    <property type="entry name" value="Acid_Pase_AS"/>
</dbReference>
<feature type="compositionally biased region" description="Polar residues" evidence="6">
    <location>
        <begin position="685"/>
        <end position="698"/>
    </location>
</feature>
<evidence type="ECO:0000256" key="3">
    <source>
        <dbReference type="ARBA" id="ARBA00036311"/>
    </source>
</evidence>
<feature type="compositionally biased region" description="Low complexity" evidence="6">
    <location>
        <begin position="475"/>
        <end position="489"/>
    </location>
</feature>
<feature type="region of interest" description="Disordered" evidence="6">
    <location>
        <begin position="639"/>
        <end position="754"/>
    </location>
</feature>
<feature type="compositionally biased region" description="Low complexity" evidence="6">
    <location>
        <begin position="293"/>
        <end position="314"/>
    </location>
</feature>
<dbReference type="CDD" id="cd07061">
    <property type="entry name" value="HP_HAP_like"/>
    <property type="match status" value="1"/>
</dbReference>
<evidence type="ECO:0000313" key="7">
    <source>
        <dbReference type="EMBL" id="CAF4213554.1"/>
    </source>
</evidence>
<accession>A0A820CC67</accession>
<gene>
    <name evidence="7" type="ORF">TSG867_LOCUS846</name>
</gene>
<dbReference type="PROSITE" id="PS00778">
    <property type="entry name" value="HIS_ACID_PHOSPHAT_2"/>
    <property type="match status" value="1"/>
</dbReference>
<protein>
    <recommendedName>
        <fullName evidence="4">2-phosphoxylose phosphatase 1</fullName>
    </recommendedName>
    <alternativeName>
        <fullName evidence="5">Acid phosphatase-like protein 2</fullName>
    </alternativeName>
</protein>
<feature type="region of interest" description="Disordered" evidence="6">
    <location>
        <begin position="290"/>
        <end position="336"/>
    </location>
</feature>
<evidence type="ECO:0000256" key="4">
    <source>
        <dbReference type="ARBA" id="ARBA00040357"/>
    </source>
</evidence>
<dbReference type="PANTHER" id="PTHR11567:SF110">
    <property type="entry name" value="2-PHOSPHOXYLOSE PHOSPHATASE 1"/>
    <property type="match status" value="1"/>
</dbReference>
<feature type="region of interest" description="Disordered" evidence="6">
    <location>
        <begin position="380"/>
        <end position="500"/>
    </location>
</feature>
<evidence type="ECO:0000256" key="2">
    <source>
        <dbReference type="ARBA" id="ARBA00022801"/>
    </source>
</evidence>
<dbReference type="Pfam" id="PF00328">
    <property type="entry name" value="His_Phos_2"/>
    <property type="match status" value="1"/>
</dbReference>
<feature type="region of interest" description="Disordered" evidence="6">
    <location>
        <begin position="229"/>
        <end position="252"/>
    </location>
</feature>
<feature type="region of interest" description="Disordered" evidence="6">
    <location>
        <begin position="1"/>
        <end position="24"/>
    </location>
</feature>
<comment type="similarity">
    <text evidence="1">Belongs to the histidine acid phosphatase family.</text>
</comment>
<evidence type="ECO:0000256" key="1">
    <source>
        <dbReference type="ARBA" id="ARBA00005375"/>
    </source>
</evidence>
<dbReference type="Proteomes" id="UP000663862">
    <property type="component" value="Unassembled WGS sequence"/>
</dbReference>
<dbReference type="Gene3D" id="3.40.50.1240">
    <property type="entry name" value="Phosphoglycerate mutase-like"/>
    <property type="match status" value="1"/>
</dbReference>
<evidence type="ECO:0000256" key="6">
    <source>
        <dbReference type="SAM" id="MobiDB-lite"/>
    </source>
</evidence>
<keyword evidence="2" id="KW-0378">Hydrolase</keyword>
<evidence type="ECO:0000256" key="5">
    <source>
        <dbReference type="ARBA" id="ARBA00041499"/>
    </source>
</evidence>
<dbReference type="InterPro" id="IPR000560">
    <property type="entry name" value="His_Pase_clade-2"/>
</dbReference>
<organism evidence="7 8">
    <name type="scientific">Rotaria socialis</name>
    <dbReference type="NCBI Taxonomy" id="392032"/>
    <lineage>
        <taxon>Eukaryota</taxon>
        <taxon>Metazoa</taxon>
        <taxon>Spiralia</taxon>
        <taxon>Gnathifera</taxon>
        <taxon>Rotifera</taxon>
        <taxon>Eurotatoria</taxon>
        <taxon>Bdelloidea</taxon>
        <taxon>Philodinida</taxon>
        <taxon>Philodinidae</taxon>
        <taxon>Rotaria</taxon>
    </lineage>
</organism>
<feature type="compositionally biased region" description="Low complexity" evidence="6">
    <location>
        <begin position="457"/>
        <end position="467"/>
    </location>
</feature>
<feature type="compositionally biased region" description="Polar residues" evidence="6">
    <location>
        <begin position="490"/>
        <end position="500"/>
    </location>
</feature>
<feature type="region of interest" description="Disordered" evidence="6">
    <location>
        <begin position="592"/>
        <end position="620"/>
    </location>
</feature>
<reference evidence="7" key="1">
    <citation type="submission" date="2021-02" db="EMBL/GenBank/DDBJ databases">
        <authorList>
            <person name="Nowell W R."/>
        </authorList>
    </citation>
    <scope>NUCLEOTIDE SEQUENCE</scope>
</reference>
<dbReference type="InterPro" id="IPR029033">
    <property type="entry name" value="His_PPase_superfam"/>
</dbReference>
<feature type="compositionally biased region" description="Basic and acidic residues" evidence="6">
    <location>
        <begin position="322"/>
        <end position="336"/>
    </location>
</feature>
<feature type="region of interest" description="Disordered" evidence="6">
    <location>
        <begin position="350"/>
        <end position="369"/>
    </location>
</feature>
<sequence length="1274" mass="142700">MSQNTGQYPLATSSLSSPSNNNKRTLSHQHFLLTSSDFNTPSSILNTSENDSPSLQTRTSPIVNDVCASGYNGVRNPSITTKIKDGSSPNGNHFNDKYAFSLELTPPVAKAKKDYSRKSKSQLYPFEMAENNEEDLHSPFELDVPLCENQSLKKIQNDFLIDRMLKDDSNCNYTLLNRSLNQPSYTNILNYTSPLLTPSSDHHDIDALSDAGTYIIEDDIDIAHDDEPEQDIEQQTDIQENNSPPSISTSSSFKRYAATKRNRHGTFDIQGVLSKTPQSVNRPIVDLHVPTHDLSSSSSSGTTDSSSSSSLLSLPTENDTSICKEPEGASHHIIDDKSSTGLVYARQRPNTLLPQQQRSVTPPQNPIKPAECFVISPTFETKPFPSTTSNPPRRKVETQWKPKSVTSVVPTKDIHFEIPSKNSSPSPPVSARSNQSDTEKFSFRLQQQPTRQHDSKQQSSSSNMKSSLQNTDFMPSSSKSSLRPHSIISDQTSSSPFQRNSSIRQTMPANTQYHRALSTAAAAAAAATAVMTTAPKYIDDNDEILSSHPSLTKVYMNKSFALRRQRSNVTPSTTKPVQQQVVSKALTTRQTIKPTTSVPSTTVTSTSLSINNSSGQTNRAVELRRARAQAKIEELAQRTRHQLQKTEQHNDVMSASWHSNASSSSKKEFSHLRANPRSANNNNNIPQQRQDLLQTRTISSSSSSHHRSSSASPNPLGDGTKKTAKYRKAMVSSVTTESQYQKMNGSTYSEGERCDSLRDDGQRLAIKLIQLSSGILAKLKPNSAVGDSDSNVRQLEQLVDQLQTVNRTLTRTLTIAFKVCCDSLVDIFLSVSSTSLVNMEDRNADSNYEKSIIAWATHGQRLNNEKLSVGSAQERNDLQLIGMQIFFRHGARTPINLLPSLEEVVYSKEQIESYPPSKWDIKLITKKNDEIESKDKVLSARDVIAARFQKLKSTSTDTVTTGQLTSVGEKQLFQLGRRLRSEVIDVRNNNGLIPKTYDPKYVYCRSTYMDRTIASARSFLAGLFSSEESDNKIQATGPFEIEVHHFPDEDMFPNPNIAPILSKCHTVKSLYTSLTDDHELKKARQTLINRIGLTEYPHGIIELHDDIISRQAHNFTVPNDLLKLTQDFEILSAREYVYRATNIGFDLFIRSSCGSILYLIRENFNFILKNYLDEKTNGSKKQYQKFFIYSGHDSTIIPLALAFEIFDMRWPRYGAYIVLKYFISKTNKSETYVTVHFDGEPQILPDCEDHYCSYSTFLKSLQNRIDKPKKTYQA</sequence>
<evidence type="ECO:0000313" key="8">
    <source>
        <dbReference type="Proteomes" id="UP000663862"/>
    </source>
</evidence>
<dbReference type="PANTHER" id="PTHR11567">
    <property type="entry name" value="ACID PHOSPHATASE-RELATED"/>
    <property type="match status" value="1"/>
</dbReference>
<comment type="caution">
    <text evidence="7">The sequence shown here is derived from an EMBL/GenBank/DDBJ whole genome shotgun (WGS) entry which is preliminary data.</text>
</comment>
<feature type="compositionally biased region" description="Polar residues" evidence="6">
    <location>
        <begin position="732"/>
        <end position="749"/>
    </location>
</feature>
<dbReference type="AlphaFoldDB" id="A0A820CC67"/>
<dbReference type="GO" id="GO:0016791">
    <property type="term" value="F:phosphatase activity"/>
    <property type="evidence" value="ECO:0007669"/>
    <property type="project" value="TreeGrafter"/>
</dbReference>
<dbReference type="EMBL" id="CAJOBQ010000017">
    <property type="protein sequence ID" value="CAF4213554.1"/>
    <property type="molecule type" value="Genomic_DNA"/>
</dbReference>
<feature type="compositionally biased region" description="Low complexity" evidence="6">
    <location>
        <begin position="592"/>
        <end position="614"/>
    </location>
</feature>
<proteinExistence type="inferred from homology"/>
<feature type="compositionally biased region" description="Low complexity" evidence="6">
    <location>
        <begin position="235"/>
        <end position="252"/>
    </location>
</feature>
<name>A0A820CC67_9BILA</name>
<feature type="compositionally biased region" description="Polar residues" evidence="6">
    <location>
        <begin position="350"/>
        <end position="362"/>
    </location>
</feature>
<dbReference type="InterPro" id="IPR050645">
    <property type="entry name" value="Histidine_acid_phosphatase"/>
</dbReference>
<comment type="catalytic activity">
    <reaction evidence="3">
        <text>3-O-[beta-D-GlcA-(1-&gt;3)-beta-D-Gal-(1-&gt;3)-beta-D-Gal-(1-&gt;4)-beta-D-2-O-P-Xyl]-L-seryl-[protein] + H2O = 3-O-(beta-D-GlcA-(1-&gt;3)-beta-D-Gal-(1-&gt;3)-beta-D-Gal-(1-&gt;4)-beta-D-Xyl)-L-seryl-[protein] + phosphate</text>
        <dbReference type="Rhea" id="RHEA:56512"/>
        <dbReference type="Rhea" id="RHEA-COMP:12573"/>
        <dbReference type="Rhea" id="RHEA-COMP:14559"/>
        <dbReference type="ChEBI" id="CHEBI:15377"/>
        <dbReference type="ChEBI" id="CHEBI:43474"/>
        <dbReference type="ChEBI" id="CHEBI:132093"/>
        <dbReference type="ChEBI" id="CHEBI:140495"/>
    </reaction>
</comment>